<reference evidence="2" key="3">
    <citation type="submission" date="2021-01" db="EMBL/GenBank/DDBJ databases">
        <authorList>
            <consortium name="Genoscope - CEA"/>
            <person name="William W."/>
        </authorList>
    </citation>
    <scope>NUCLEOTIDE SEQUENCE</scope>
</reference>
<dbReference type="PANTHER" id="PTHR14677">
    <property type="entry name" value="ARSENITE INDUCUBLE RNA ASSOCIATED PROTEIN AIP-1-RELATED"/>
    <property type="match status" value="1"/>
</dbReference>
<reference evidence="3 4" key="1">
    <citation type="journal article" date="2014" name="Science">
        <title>Plant genetics. Early allopolyploid evolution in the post-Neolithic Brassica napus oilseed genome.</title>
        <authorList>
            <person name="Chalhoub B."/>
            <person name="Denoeud F."/>
            <person name="Liu S."/>
            <person name="Parkin I.A."/>
            <person name="Tang H."/>
            <person name="Wang X."/>
            <person name="Chiquet J."/>
            <person name="Belcram H."/>
            <person name="Tong C."/>
            <person name="Samans B."/>
            <person name="Correa M."/>
            <person name="Da Silva C."/>
            <person name="Just J."/>
            <person name="Falentin C."/>
            <person name="Koh C.S."/>
            <person name="Le Clainche I."/>
            <person name="Bernard M."/>
            <person name="Bento P."/>
            <person name="Noel B."/>
            <person name="Labadie K."/>
            <person name="Alberti A."/>
            <person name="Charles M."/>
            <person name="Arnaud D."/>
            <person name="Guo H."/>
            <person name="Daviaud C."/>
            <person name="Alamery S."/>
            <person name="Jabbari K."/>
            <person name="Zhao M."/>
            <person name="Edger P.P."/>
            <person name="Chelaifa H."/>
            <person name="Tack D."/>
            <person name="Lassalle G."/>
            <person name="Mestiri I."/>
            <person name="Schnel N."/>
            <person name="Le Paslier M.C."/>
            <person name="Fan G."/>
            <person name="Renault V."/>
            <person name="Bayer P.E."/>
            <person name="Golicz A.A."/>
            <person name="Manoli S."/>
            <person name="Lee T.H."/>
            <person name="Thi V.H."/>
            <person name="Chalabi S."/>
            <person name="Hu Q."/>
            <person name="Fan C."/>
            <person name="Tollenaere R."/>
            <person name="Lu Y."/>
            <person name="Battail C."/>
            <person name="Shen J."/>
            <person name="Sidebottom C.H."/>
            <person name="Wang X."/>
            <person name="Canaguier A."/>
            <person name="Chauveau A."/>
            <person name="Berard A."/>
            <person name="Deniot G."/>
            <person name="Guan M."/>
            <person name="Liu Z."/>
            <person name="Sun F."/>
            <person name="Lim Y.P."/>
            <person name="Lyons E."/>
            <person name="Town C.D."/>
            <person name="Bancroft I."/>
            <person name="Wang X."/>
            <person name="Meng J."/>
            <person name="Ma J."/>
            <person name="Pires J.C."/>
            <person name="King G.J."/>
            <person name="Brunel D."/>
            <person name="Delourme R."/>
            <person name="Renard M."/>
            <person name="Aury J.M."/>
            <person name="Adams K.L."/>
            <person name="Batley J."/>
            <person name="Snowdon R.J."/>
            <person name="Tost J."/>
            <person name="Edwards D."/>
            <person name="Zhou Y."/>
            <person name="Hua W."/>
            <person name="Sharpe A.G."/>
            <person name="Paterson A.H."/>
            <person name="Guan C."/>
            <person name="Wincker P."/>
        </authorList>
    </citation>
    <scope>NUCLEOTIDE SEQUENCE [LARGE SCALE GENOMIC DNA]</scope>
    <source>
        <strain evidence="4">cv. Darmor-bzh</strain>
    </source>
</reference>
<evidence type="ECO:0000313" key="4">
    <source>
        <dbReference type="Proteomes" id="UP000028999"/>
    </source>
</evidence>
<dbReference type="PANTHER" id="PTHR14677:SF20">
    <property type="entry name" value="ZINC FINGER AN1-TYPE CONTAINING 2A-RELATED"/>
    <property type="match status" value="1"/>
</dbReference>
<protein>
    <submittedName>
        <fullName evidence="2">(rape) hypothetical protein</fullName>
    </submittedName>
    <submittedName>
        <fullName evidence="3">BnaA02g29230D protein</fullName>
    </submittedName>
</protein>
<feature type="compositionally biased region" description="Low complexity" evidence="1">
    <location>
        <begin position="208"/>
        <end position="222"/>
    </location>
</feature>
<dbReference type="STRING" id="3708.A0A078IAP7"/>
<evidence type="ECO:0000256" key="1">
    <source>
        <dbReference type="SAM" id="MobiDB-lite"/>
    </source>
</evidence>
<dbReference type="Proteomes" id="UP001295469">
    <property type="component" value="Chromosome A02"/>
</dbReference>
<dbReference type="EMBL" id="HG994356">
    <property type="protein sequence ID" value="CAF2143681.1"/>
    <property type="molecule type" value="Genomic_DNA"/>
</dbReference>
<dbReference type="AlphaFoldDB" id="A0A078IAP7"/>
<name>A0A078IAP7_BRANA</name>
<sequence>MVFSRLDPQCRLFVTWNELLSWTRVSTSSAPSTLRKVATHSLIYNVWRQRNEAVHRGGFATLQATFKTIDRDIRNTITARKDRRKFSSLMILWIRITVSICEECSVAIETTGSDKQGIKSLHVEHERTGDCDPRKRKKPVCPVKRCSESLTFANNLTCKDSGVKFCLKHESYVCNKKTFANSETSSRWNDMFMEVLRMRKEKGCGRGTTSVSSNSPPSTRSF</sequence>
<dbReference type="Proteomes" id="UP000028999">
    <property type="component" value="Unassembled WGS sequence"/>
</dbReference>
<feature type="region of interest" description="Disordered" evidence="1">
    <location>
        <begin position="203"/>
        <end position="222"/>
    </location>
</feature>
<gene>
    <name evidence="3" type="primary">BnaA02g29230D</name>
    <name evidence="2" type="ORF">DARMORV10_A02P35830.1</name>
    <name evidence="3" type="ORF">GSBRNA2T00086956001</name>
</gene>
<proteinExistence type="predicted"/>
<evidence type="ECO:0000313" key="3">
    <source>
        <dbReference type="EMBL" id="CDY47237.1"/>
    </source>
</evidence>
<dbReference type="GO" id="GO:0005737">
    <property type="term" value="C:cytoplasm"/>
    <property type="evidence" value="ECO:0000318"/>
    <property type="project" value="GO_Central"/>
</dbReference>
<dbReference type="Gramene" id="CDY47237">
    <property type="protein sequence ID" value="CDY47237"/>
    <property type="gene ID" value="GSBRNA2T00086956001"/>
</dbReference>
<reference evidence="3" key="2">
    <citation type="submission" date="2014-06" db="EMBL/GenBank/DDBJ databases">
        <authorList>
            <person name="Genoscope - CEA"/>
        </authorList>
    </citation>
    <scope>NUCLEOTIDE SEQUENCE</scope>
</reference>
<accession>A0A078IAP7</accession>
<keyword evidence="4" id="KW-1185">Reference proteome</keyword>
<evidence type="ECO:0000313" key="2">
    <source>
        <dbReference type="EMBL" id="CAF2143681.1"/>
    </source>
</evidence>
<dbReference type="PaxDb" id="3708-A0A078IAP7"/>
<organism evidence="3 4">
    <name type="scientific">Brassica napus</name>
    <name type="common">Rape</name>
    <dbReference type="NCBI Taxonomy" id="3708"/>
    <lineage>
        <taxon>Eukaryota</taxon>
        <taxon>Viridiplantae</taxon>
        <taxon>Streptophyta</taxon>
        <taxon>Embryophyta</taxon>
        <taxon>Tracheophyta</taxon>
        <taxon>Spermatophyta</taxon>
        <taxon>Magnoliopsida</taxon>
        <taxon>eudicotyledons</taxon>
        <taxon>Gunneridae</taxon>
        <taxon>Pentapetalae</taxon>
        <taxon>rosids</taxon>
        <taxon>malvids</taxon>
        <taxon>Brassicales</taxon>
        <taxon>Brassicaceae</taxon>
        <taxon>Brassiceae</taxon>
        <taxon>Brassica</taxon>
    </lineage>
</organism>
<dbReference type="EMBL" id="LK032704">
    <property type="protein sequence ID" value="CDY47237.1"/>
    <property type="molecule type" value="Genomic_DNA"/>
</dbReference>